<organism evidence="1 2">
    <name type="scientific">Roseimaritima ulvae</name>
    <dbReference type="NCBI Taxonomy" id="980254"/>
    <lineage>
        <taxon>Bacteria</taxon>
        <taxon>Pseudomonadati</taxon>
        <taxon>Planctomycetota</taxon>
        <taxon>Planctomycetia</taxon>
        <taxon>Pirellulales</taxon>
        <taxon>Pirellulaceae</taxon>
        <taxon>Roseimaritima</taxon>
    </lineage>
</organism>
<dbReference type="EMBL" id="CP042914">
    <property type="protein sequence ID" value="QEG43442.1"/>
    <property type="molecule type" value="Genomic_DNA"/>
</dbReference>
<protein>
    <submittedName>
        <fullName evidence="1">Uncharacterized protein</fullName>
    </submittedName>
</protein>
<dbReference type="Proteomes" id="UP000325286">
    <property type="component" value="Chromosome"/>
</dbReference>
<name>A0A5B9QZD7_9BACT</name>
<dbReference type="RefSeq" id="WP_068129802.1">
    <property type="nucleotide sequence ID" value="NZ_CP042914.1"/>
</dbReference>
<reference evidence="1 2" key="1">
    <citation type="submission" date="2019-08" db="EMBL/GenBank/DDBJ databases">
        <title>Deep-cultivation of Planctomycetes and their phenomic and genomic characterization uncovers novel biology.</title>
        <authorList>
            <person name="Wiegand S."/>
            <person name="Jogler M."/>
            <person name="Boedeker C."/>
            <person name="Pinto D."/>
            <person name="Vollmers J."/>
            <person name="Rivas-Marin E."/>
            <person name="Kohn T."/>
            <person name="Peeters S.H."/>
            <person name="Heuer A."/>
            <person name="Rast P."/>
            <person name="Oberbeckmann S."/>
            <person name="Bunk B."/>
            <person name="Jeske O."/>
            <person name="Meyerdierks A."/>
            <person name="Storesund J.E."/>
            <person name="Kallscheuer N."/>
            <person name="Luecker S."/>
            <person name="Lage O.M."/>
            <person name="Pohl T."/>
            <person name="Merkel B.J."/>
            <person name="Hornburger P."/>
            <person name="Mueller R.-W."/>
            <person name="Bruemmer F."/>
            <person name="Labrenz M."/>
            <person name="Spormann A.M."/>
            <person name="Op den Camp H."/>
            <person name="Overmann J."/>
            <person name="Amann R."/>
            <person name="Jetten M.S.M."/>
            <person name="Mascher T."/>
            <person name="Medema M.H."/>
            <person name="Devos D.P."/>
            <person name="Kaster A.-K."/>
            <person name="Ovreas L."/>
            <person name="Rohde M."/>
            <person name="Galperin M.Y."/>
            <person name="Jogler C."/>
        </authorList>
    </citation>
    <scope>NUCLEOTIDE SEQUENCE [LARGE SCALE GENOMIC DNA]</scope>
    <source>
        <strain evidence="1 2">UC8</strain>
    </source>
</reference>
<proteinExistence type="predicted"/>
<accession>A0A5B9QZD7</accession>
<sequence length="287" mass="31804">MTPEIATIARKRRDELAAITPSRSTWTAITEWHARTRPLISKHFATDLGAFDQILKVRWVAYPRVIAAAGRRVDNSRTDAAERSGNEKVVQAAYAKLLAHVDAIIELIGVDDSNFNETTESDSVFSEIENLIDQSLLPTQYKTVVLNDLLEARRSYRASAYKSCVVMLGAALEGVMLGTLVRSDVIAGFSLSASPPGPIRRLGNRNPLLADKIGRDLGFEDYKVCIHELIDGSDALGVDNVQSFRNAIHPWKSIQEPLKYGAFDRARAIHYLGSFKKILDALVVWTP</sequence>
<evidence type="ECO:0000313" key="2">
    <source>
        <dbReference type="Proteomes" id="UP000325286"/>
    </source>
</evidence>
<dbReference type="AlphaFoldDB" id="A0A5B9QZD7"/>
<gene>
    <name evidence="1" type="ORF">UC8_54910</name>
</gene>
<evidence type="ECO:0000313" key="1">
    <source>
        <dbReference type="EMBL" id="QEG43442.1"/>
    </source>
</evidence>
<keyword evidence="2" id="KW-1185">Reference proteome</keyword>
<dbReference type="KEGG" id="rul:UC8_54910"/>